<dbReference type="InterPro" id="IPR036097">
    <property type="entry name" value="HisK_dim/P_sf"/>
</dbReference>
<dbReference type="SMART" id="SM00388">
    <property type="entry name" value="HisKA"/>
    <property type="match status" value="1"/>
</dbReference>
<dbReference type="SUPFAM" id="SSF47384">
    <property type="entry name" value="Homodimeric domain of signal transducing histidine kinase"/>
    <property type="match status" value="1"/>
</dbReference>
<dbReference type="GO" id="GO:0005886">
    <property type="term" value="C:plasma membrane"/>
    <property type="evidence" value="ECO:0007669"/>
    <property type="project" value="TreeGrafter"/>
</dbReference>
<dbReference type="PANTHER" id="PTHR45436">
    <property type="entry name" value="SENSOR HISTIDINE KINASE YKOH"/>
    <property type="match status" value="1"/>
</dbReference>
<keyword evidence="7" id="KW-0547">Nucleotide-binding</keyword>
<dbReference type="GO" id="GO:0000155">
    <property type="term" value="F:phosphorelay sensor kinase activity"/>
    <property type="evidence" value="ECO:0007669"/>
    <property type="project" value="InterPro"/>
</dbReference>
<feature type="transmembrane region" description="Helical" evidence="13">
    <location>
        <begin position="147"/>
        <end position="170"/>
    </location>
</feature>
<evidence type="ECO:0000259" key="15">
    <source>
        <dbReference type="PROSITE" id="PS50885"/>
    </source>
</evidence>
<evidence type="ECO:0000256" key="12">
    <source>
        <dbReference type="ARBA" id="ARBA00023136"/>
    </source>
</evidence>
<keyword evidence="9" id="KW-0067">ATP-binding</keyword>
<sequence>MSIPLSYSLRARLLLFLLAAIAVGALVQGAIAYRSTLQQADDIFDSLLQRTALSLGTGDGLLRMGPAHAKGSATPVADDLIIQIWTPDGVRVFNSRSRRPLPDQIILGFADAQVEGSTYRVYSLATPFQVIQVAQDMNVRKRMASALAWRTIAPIAAAAPLLMLIVWCVVSWSLRPVKRARAQVADRRPEDLSPIDVPDLPEEIRPLMQELNLLLERMRGAFALQKQFVGDAAHELRSPLAALNLQLQSLRRAGDEDSRRVAEQRLAAGIERATRLVEQLLSMARHEDTAEQPPAAPVDLGDVLRLALSETLAAANAKQIEVDRQGAPEAWVTGHRDALVLLARNLLDNAIKYTPAGGHIDIRLDAQAGRAILLIDDNGPGIAAAERERVFDRFYRVEGNTQHGSGLGLAIARAIAERHGAAITLEDAPGGQGLRAKVDFPLGNAPTSQPHPPT</sequence>
<dbReference type="SUPFAM" id="SSF55874">
    <property type="entry name" value="ATPase domain of HSP90 chaperone/DNA topoisomerase II/histidine kinase"/>
    <property type="match status" value="1"/>
</dbReference>
<evidence type="ECO:0000256" key="13">
    <source>
        <dbReference type="SAM" id="Phobius"/>
    </source>
</evidence>
<dbReference type="InterPro" id="IPR003594">
    <property type="entry name" value="HATPase_dom"/>
</dbReference>
<dbReference type="RefSeq" id="WP_175195284.1">
    <property type="nucleotide sequence ID" value="NZ_CADIJO010000001.1"/>
</dbReference>
<organism evidence="16 17">
    <name type="scientific">Achromobacter deleyi</name>
    <dbReference type="NCBI Taxonomy" id="1353891"/>
    <lineage>
        <taxon>Bacteria</taxon>
        <taxon>Pseudomonadati</taxon>
        <taxon>Pseudomonadota</taxon>
        <taxon>Betaproteobacteria</taxon>
        <taxon>Burkholderiales</taxon>
        <taxon>Alcaligenaceae</taxon>
        <taxon>Achromobacter</taxon>
    </lineage>
</organism>
<dbReference type="Gene3D" id="3.30.565.10">
    <property type="entry name" value="Histidine kinase-like ATPase, C-terminal domain"/>
    <property type="match status" value="1"/>
</dbReference>
<dbReference type="InterPro" id="IPR003660">
    <property type="entry name" value="HAMP_dom"/>
</dbReference>
<proteinExistence type="predicted"/>
<dbReference type="PRINTS" id="PR00344">
    <property type="entry name" value="BCTRLSENSOR"/>
</dbReference>
<evidence type="ECO:0000256" key="7">
    <source>
        <dbReference type="ARBA" id="ARBA00022741"/>
    </source>
</evidence>
<feature type="domain" description="HAMP" evidence="15">
    <location>
        <begin position="171"/>
        <end position="223"/>
    </location>
</feature>
<gene>
    <name evidence="16" type="primary">qseC_1</name>
    <name evidence="16" type="ORF">LMG3458_00502</name>
</gene>
<comment type="catalytic activity">
    <reaction evidence="1">
        <text>ATP + protein L-histidine = ADP + protein N-phospho-L-histidine.</text>
        <dbReference type="EC" id="2.7.13.3"/>
    </reaction>
</comment>
<dbReference type="Pfam" id="PF02518">
    <property type="entry name" value="HATPase_c"/>
    <property type="match status" value="1"/>
</dbReference>
<comment type="subcellular location">
    <subcellularLocation>
        <location evidence="2">Membrane</location>
        <topology evidence="2">Multi-pass membrane protein</topology>
    </subcellularLocation>
</comment>
<name>A0A6S6Z2U4_9BURK</name>
<evidence type="ECO:0000256" key="9">
    <source>
        <dbReference type="ARBA" id="ARBA00022840"/>
    </source>
</evidence>
<dbReference type="InterPro" id="IPR003661">
    <property type="entry name" value="HisK_dim/P_dom"/>
</dbReference>
<dbReference type="EC" id="2.7.13.3" evidence="3"/>
<reference evidence="16 17" key="1">
    <citation type="submission" date="2020-04" db="EMBL/GenBank/DDBJ databases">
        <authorList>
            <person name="De Canck E."/>
        </authorList>
    </citation>
    <scope>NUCLEOTIDE SEQUENCE [LARGE SCALE GENOMIC DNA]</scope>
    <source>
        <strain evidence="16 17">LMG 3458</strain>
    </source>
</reference>
<keyword evidence="6 13" id="KW-0812">Transmembrane</keyword>
<evidence type="ECO:0000313" key="17">
    <source>
        <dbReference type="Proteomes" id="UP000494111"/>
    </source>
</evidence>
<dbReference type="PROSITE" id="PS50885">
    <property type="entry name" value="HAMP"/>
    <property type="match status" value="1"/>
</dbReference>
<dbReference type="SMART" id="SM00387">
    <property type="entry name" value="HATPase_c"/>
    <property type="match status" value="1"/>
</dbReference>
<evidence type="ECO:0000256" key="5">
    <source>
        <dbReference type="ARBA" id="ARBA00022679"/>
    </source>
</evidence>
<dbReference type="InterPro" id="IPR005467">
    <property type="entry name" value="His_kinase_dom"/>
</dbReference>
<dbReference type="Pfam" id="PF08521">
    <property type="entry name" value="2CSK_N"/>
    <property type="match status" value="1"/>
</dbReference>
<keyword evidence="12 13" id="KW-0472">Membrane</keyword>
<evidence type="ECO:0000256" key="2">
    <source>
        <dbReference type="ARBA" id="ARBA00004141"/>
    </source>
</evidence>
<dbReference type="InterPro" id="IPR050428">
    <property type="entry name" value="TCS_sensor_his_kinase"/>
</dbReference>
<dbReference type="Gene3D" id="1.10.287.130">
    <property type="match status" value="1"/>
</dbReference>
<evidence type="ECO:0000259" key="14">
    <source>
        <dbReference type="PROSITE" id="PS50109"/>
    </source>
</evidence>
<keyword evidence="4" id="KW-0597">Phosphoprotein</keyword>
<keyword evidence="11" id="KW-0902">Two-component regulatory system</keyword>
<keyword evidence="8" id="KW-0418">Kinase</keyword>
<dbReference type="AlphaFoldDB" id="A0A6S6Z2U4"/>
<dbReference type="Proteomes" id="UP000494111">
    <property type="component" value="Unassembled WGS sequence"/>
</dbReference>
<evidence type="ECO:0000256" key="10">
    <source>
        <dbReference type="ARBA" id="ARBA00022989"/>
    </source>
</evidence>
<dbReference type="InterPro" id="IPR036890">
    <property type="entry name" value="HATPase_C_sf"/>
</dbReference>
<dbReference type="InterPro" id="IPR013727">
    <property type="entry name" value="2CSK_N"/>
</dbReference>
<evidence type="ECO:0000256" key="11">
    <source>
        <dbReference type="ARBA" id="ARBA00023012"/>
    </source>
</evidence>
<dbReference type="Pfam" id="PF00512">
    <property type="entry name" value="HisKA"/>
    <property type="match status" value="1"/>
</dbReference>
<evidence type="ECO:0000256" key="8">
    <source>
        <dbReference type="ARBA" id="ARBA00022777"/>
    </source>
</evidence>
<keyword evidence="5 16" id="KW-0808">Transferase</keyword>
<accession>A0A6S6Z2U4</accession>
<dbReference type="CDD" id="cd00082">
    <property type="entry name" value="HisKA"/>
    <property type="match status" value="1"/>
</dbReference>
<evidence type="ECO:0000256" key="3">
    <source>
        <dbReference type="ARBA" id="ARBA00012438"/>
    </source>
</evidence>
<feature type="domain" description="Histidine kinase" evidence="14">
    <location>
        <begin position="231"/>
        <end position="444"/>
    </location>
</feature>
<dbReference type="PROSITE" id="PS50109">
    <property type="entry name" value="HIS_KIN"/>
    <property type="match status" value="1"/>
</dbReference>
<dbReference type="InterPro" id="IPR004358">
    <property type="entry name" value="Sig_transdc_His_kin-like_C"/>
</dbReference>
<dbReference type="GO" id="GO:0005524">
    <property type="term" value="F:ATP binding"/>
    <property type="evidence" value="ECO:0007669"/>
    <property type="project" value="UniProtKB-KW"/>
</dbReference>
<evidence type="ECO:0000313" key="16">
    <source>
        <dbReference type="EMBL" id="CAB3659307.1"/>
    </source>
</evidence>
<protein>
    <recommendedName>
        <fullName evidence="3">histidine kinase</fullName>
        <ecNumber evidence="3">2.7.13.3</ecNumber>
    </recommendedName>
</protein>
<dbReference type="PANTHER" id="PTHR45436:SF14">
    <property type="entry name" value="SENSOR PROTEIN QSEC"/>
    <property type="match status" value="1"/>
</dbReference>
<evidence type="ECO:0000256" key="6">
    <source>
        <dbReference type="ARBA" id="ARBA00022692"/>
    </source>
</evidence>
<dbReference type="EMBL" id="CADIJO010000001">
    <property type="protein sequence ID" value="CAB3659307.1"/>
    <property type="molecule type" value="Genomic_DNA"/>
</dbReference>
<keyword evidence="10 13" id="KW-1133">Transmembrane helix</keyword>
<evidence type="ECO:0000256" key="4">
    <source>
        <dbReference type="ARBA" id="ARBA00022553"/>
    </source>
</evidence>
<evidence type="ECO:0000256" key="1">
    <source>
        <dbReference type="ARBA" id="ARBA00000085"/>
    </source>
</evidence>